<dbReference type="InterPro" id="IPR003779">
    <property type="entry name" value="CMD-like"/>
</dbReference>
<dbReference type="InterPro" id="IPR029032">
    <property type="entry name" value="AhpD-like"/>
</dbReference>
<dbReference type="PANTHER" id="PTHR34846">
    <property type="entry name" value="4-CARBOXYMUCONOLACTONE DECARBOXYLASE FAMILY PROTEIN (AFU_ORTHOLOGUE AFUA_6G11590)"/>
    <property type="match status" value="1"/>
</dbReference>
<dbReference type="SUPFAM" id="SSF69118">
    <property type="entry name" value="AhpD-like"/>
    <property type="match status" value="1"/>
</dbReference>
<dbReference type="Proteomes" id="UP000465304">
    <property type="component" value="Unassembled WGS sequence"/>
</dbReference>
<protein>
    <submittedName>
        <fullName evidence="2">Carboxymuconolactone decarboxylase</fullName>
    </submittedName>
</protein>
<dbReference type="Gene3D" id="1.20.1290.10">
    <property type="entry name" value="AhpD-like"/>
    <property type="match status" value="1"/>
</dbReference>
<evidence type="ECO:0000259" key="1">
    <source>
        <dbReference type="Pfam" id="PF02627"/>
    </source>
</evidence>
<dbReference type="PANTHER" id="PTHR34846:SF5">
    <property type="entry name" value="CARBOXYMUCONOLACTONE DECARBOXYLASE-LIKE DOMAIN-CONTAINING PROTEIN"/>
    <property type="match status" value="1"/>
</dbReference>
<sequence length="180" mass="20097">MRVAPLPADRWDEAVEKALRMMPEELRNPTDAGNAVSTFVNHPDLTRSYLSFSFYLLTRSTLPPRLRELAVLRIAHLTGCAYEWSEHLVIGGNAGLSEDDIAALQHGEAADEFDRTVLSAVDELLEHTRISDKTWAALSEVFDTRQLMDFVFTVGGYHMLAMALNTFGVEPANVESTEEN</sequence>
<dbReference type="RefSeq" id="WP_163896325.1">
    <property type="nucleotide sequence ID" value="NZ_BLLB01000002.1"/>
</dbReference>
<dbReference type="EMBL" id="BLLB01000002">
    <property type="protein sequence ID" value="GFH04361.1"/>
    <property type="molecule type" value="Genomic_DNA"/>
</dbReference>
<organism evidence="2 3">
    <name type="scientific">Mycolicibacterium hippocampi</name>
    <dbReference type="NCBI Taxonomy" id="659824"/>
    <lineage>
        <taxon>Bacteria</taxon>
        <taxon>Bacillati</taxon>
        <taxon>Actinomycetota</taxon>
        <taxon>Actinomycetes</taxon>
        <taxon>Mycobacteriales</taxon>
        <taxon>Mycobacteriaceae</taxon>
        <taxon>Mycolicibacterium</taxon>
    </lineage>
</organism>
<dbReference type="GO" id="GO:0051920">
    <property type="term" value="F:peroxiredoxin activity"/>
    <property type="evidence" value="ECO:0007669"/>
    <property type="project" value="InterPro"/>
</dbReference>
<gene>
    <name evidence="2" type="ORF">MHIP_48440</name>
</gene>
<name>A0A7I9ZTJ3_9MYCO</name>
<reference evidence="2 3" key="1">
    <citation type="journal article" date="2019" name="Emerg. Microbes Infect.">
        <title>Comprehensive subspecies identification of 175 nontuberculous mycobacteria species based on 7547 genomic profiles.</title>
        <authorList>
            <person name="Matsumoto Y."/>
            <person name="Kinjo T."/>
            <person name="Motooka D."/>
            <person name="Nabeya D."/>
            <person name="Jung N."/>
            <person name="Uechi K."/>
            <person name="Horii T."/>
            <person name="Iida T."/>
            <person name="Fujita J."/>
            <person name="Nakamura S."/>
        </authorList>
    </citation>
    <scope>NUCLEOTIDE SEQUENCE [LARGE SCALE GENOMIC DNA]</scope>
    <source>
        <strain evidence="2 3">JCM 30996</strain>
    </source>
</reference>
<comment type="caution">
    <text evidence="2">The sequence shown here is derived from an EMBL/GenBank/DDBJ whole genome shotgun (WGS) entry which is preliminary data.</text>
</comment>
<dbReference type="AlphaFoldDB" id="A0A7I9ZTJ3"/>
<proteinExistence type="predicted"/>
<keyword evidence="3" id="KW-1185">Reference proteome</keyword>
<dbReference type="Pfam" id="PF02627">
    <property type="entry name" value="CMD"/>
    <property type="match status" value="1"/>
</dbReference>
<evidence type="ECO:0000313" key="3">
    <source>
        <dbReference type="Proteomes" id="UP000465304"/>
    </source>
</evidence>
<feature type="domain" description="Carboxymuconolactone decarboxylase-like" evidence="1">
    <location>
        <begin position="43"/>
        <end position="121"/>
    </location>
</feature>
<accession>A0A7I9ZTJ3</accession>
<evidence type="ECO:0000313" key="2">
    <source>
        <dbReference type="EMBL" id="GFH04361.1"/>
    </source>
</evidence>